<evidence type="ECO:0000313" key="1">
    <source>
        <dbReference type="EMBL" id="KAI4808991.1"/>
    </source>
</evidence>
<dbReference type="EMBL" id="CM043801">
    <property type="protein sequence ID" value="KAI4808991.1"/>
    <property type="molecule type" value="Genomic_DNA"/>
</dbReference>
<comment type="caution">
    <text evidence="1">The sequence shown here is derived from an EMBL/GenBank/DDBJ whole genome shotgun (WGS) entry which is preliminary data.</text>
</comment>
<feature type="non-terminal residue" evidence="1">
    <location>
        <position position="74"/>
    </location>
</feature>
<name>A0ACB9W8M8_CHAAC</name>
<dbReference type="Proteomes" id="UP001057452">
    <property type="component" value="Chromosome 17"/>
</dbReference>
<gene>
    <name evidence="1" type="ORF">KUCAC02_017907</name>
</gene>
<protein>
    <submittedName>
        <fullName evidence="1">Uncharacterized protein</fullName>
    </submittedName>
</protein>
<accession>A0ACB9W8M8</accession>
<organism evidence="1 2">
    <name type="scientific">Chaenocephalus aceratus</name>
    <name type="common">Blackfin icefish</name>
    <name type="synonym">Chaenichthys aceratus</name>
    <dbReference type="NCBI Taxonomy" id="36190"/>
    <lineage>
        <taxon>Eukaryota</taxon>
        <taxon>Metazoa</taxon>
        <taxon>Chordata</taxon>
        <taxon>Craniata</taxon>
        <taxon>Vertebrata</taxon>
        <taxon>Euteleostomi</taxon>
        <taxon>Actinopterygii</taxon>
        <taxon>Neopterygii</taxon>
        <taxon>Teleostei</taxon>
        <taxon>Neoteleostei</taxon>
        <taxon>Acanthomorphata</taxon>
        <taxon>Eupercaria</taxon>
        <taxon>Perciformes</taxon>
        <taxon>Notothenioidei</taxon>
        <taxon>Channichthyidae</taxon>
        <taxon>Chaenocephalus</taxon>
    </lineage>
</organism>
<keyword evidence="2" id="KW-1185">Reference proteome</keyword>
<sequence>PPQLQKEAAAGRRVKCERKRCQPSGLPYFAMTLPLSHDRTRGGNQMTGISAFTWSQSSGCERKLCPQKPFIASG</sequence>
<feature type="non-terminal residue" evidence="1">
    <location>
        <position position="1"/>
    </location>
</feature>
<evidence type="ECO:0000313" key="2">
    <source>
        <dbReference type="Proteomes" id="UP001057452"/>
    </source>
</evidence>
<proteinExistence type="predicted"/>
<reference evidence="1" key="1">
    <citation type="submission" date="2022-05" db="EMBL/GenBank/DDBJ databases">
        <title>Chromosome-level genome of Chaenocephalus aceratus.</title>
        <authorList>
            <person name="Park H."/>
        </authorList>
    </citation>
    <scope>NUCLEOTIDE SEQUENCE</scope>
    <source>
        <strain evidence="1">KU_202001</strain>
    </source>
</reference>